<reference evidence="1" key="1">
    <citation type="journal article" date="2021" name="Genome Biol. Evol.">
        <title>A High-Quality Reference Genome for a Parasitic Bivalve with Doubly Uniparental Inheritance (Bivalvia: Unionida).</title>
        <authorList>
            <person name="Smith C.H."/>
        </authorList>
    </citation>
    <scope>NUCLEOTIDE SEQUENCE</scope>
    <source>
        <strain evidence="1">CHS0354</strain>
    </source>
</reference>
<proteinExistence type="predicted"/>
<comment type="caution">
    <text evidence="1">The sequence shown here is derived from an EMBL/GenBank/DDBJ whole genome shotgun (WGS) entry which is preliminary data.</text>
</comment>
<accession>A0AAE0SWY2</accession>
<evidence type="ECO:0000313" key="2">
    <source>
        <dbReference type="Proteomes" id="UP001195483"/>
    </source>
</evidence>
<dbReference type="EMBL" id="JAEAOA010001449">
    <property type="protein sequence ID" value="KAK3599063.1"/>
    <property type="molecule type" value="Genomic_DNA"/>
</dbReference>
<reference evidence="1" key="3">
    <citation type="submission" date="2023-05" db="EMBL/GenBank/DDBJ databases">
        <authorList>
            <person name="Smith C.H."/>
        </authorList>
    </citation>
    <scope>NUCLEOTIDE SEQUENCE</scope>
    <source>
        <strain evidence="1">CHS0354</strain>
        <tissue evidence="1">Mantle</tissue>
    </source>
</reference>
<keyword evidence="2" id="KW-1185">Reference proteome</keyword>
<protein>
    <submittedName>
        <fullName evidence="1">Uncharacterized protein</fullName>
    </submittedName>
</protein>
<name>A0AAE0SWY2_9BIVA</name>
<organism evidence="1 2">
    <name type="scientific">Potamilus streckersoni</name>
    <dbReference type="NCBI Taxonomy" id="2493646"/>
    <lineage>
        <taxon>Eukaryota</taxon>
        <taxon>Metazoa</taxon>
        <taxon>Spiralia</taxon>
        <taxon>Lophotrochozoa</taxon>
        <taxon>Mollusca</taxon>
        <taxon>Bivalvia</taxon>
        <taxon>Autobranchia</taxon>
        <taxon>Heteroconchia</taxon>
        <taxon>Palaeoheterodonta</taxon>
        <taxon>Unionida</taxon>
        <taxon>Unionoidea</taxon>
        <taxon>Unionidae</taxon>
        <taxon>Ambleminae</taxon>
        <taxon>Lampsilini</taxon>
        <taxon>Potamilus</taxon>
    </lineage>
</organism>
<reference evidence="1" key="2">
    <citation type="journal article" date="2021" name="Genome Biol. Evol.">
        <title>Developing a high-quality reference genome for a parasitic bivalve with doubly uniparental inheritance (Bivalvia: Unionida).</title>
        <authorList>
            <person name="Smith C.H."/>
        </authorList>
    </citation>
    <scope>NUCLEOTIDE SEQUENCE</scope>
    <source>
        <strain evidence="1">CHS0354</strain>
        <tissue evidence="1">Mantle</tissue>
    </source>
</reference>
<dbReference type="Proteomes" id="UP001195483">
    <property type="component" value="Unassembled WGS sequence"/>
</dbReference>
<evidence type="ECO:0000313" key="1">
    <source>
        <dbReference type="EMBL" id="KAK3599063.1"/>
    </source>
</evidence>
<gene>
    <name evidence="1" type="ORF">CHS0354_024389</name>
</gene>
<sequence>MGFRRTVSHVNRLKTTDLETNDRLEFIKACLAKRRQYGRNSKSKSRSGSTKIGSKNTCISLDQTIEKIEIEMSSLIEIFESICLDKLIAGLTTGDVKDS</sequence>
<dbReference type="AlphaFoldDB" id="A0AAE0SWY2"/>